<dbReference type="InterPro" id="IPR036851">
    <property type="entry name" value="Chloroperoxidase-like_sf"/>
</dbReference>
<keyword evidence="3" id="KW-0349">Heme</keyword>
<evidence type="ECO:0000313" key="11">
    <source>
        <dbReference type="Proteomes" id="UP000243723"/>
    </source>
</evidence>
<keyword evidence="4" id="KW-0479">Metal-binding</keyword>
<feature type="domain" description="Heme haloperoxidase family profile" evidence="9">
    <location>
        <begin position="20"/>
        <end position="227"/>
    </location>
</feature>
<dbReference type="Proteomes" id="UP000243723">
    <property type="component" value="Unassembled WGS sequence"/>
</dbReference>
<evidence type="ECO:0000256" key="5">
    <source>
        <dbReference type="ARBA" id="ARBA00023002"/>
    </source>
</evidence>
<dbReference type="STRING" id="40998.A0A2P7ZAX5"/>
<evidence type="ECO:0000256" key="6">
    <source>
        <dbReference type="ARBA" id="ARBA00023004"/>
    </source>
</evidence>
<evidence type="ECO:0000256" key="8">
    <source>
        <dbReference type="SAM" id="SignalP"/>
    </source>
</evidence>
<evidence type="ECO:0000256" key="2">
    <source>
        <dbReference type="ARBA" id="ARBA00022559"/>
    </source>
</evidence>
<sequence>MKSFILSVALGCAQVYAQGSFTHWAPAGPGEVRGPCPMMNTLANHGFLPRDGRNITRANAYHALSTALNFENALTDVMFDQAIGVNPEPNATFFTLEQLQPHNLLEHDASLSRSDFYFGNQFEFNQTVYDTTKEYFTDETLDRFQLANARMFRMLQSKAFNPTYKFTNVTEGFSVGELLAPVVAFGDKRAVTTPRALVNYFFENERLPVELGWSRVNETVGLPDILSLITALTEAANLIQEVPGAAPEVKKMKFVRRNPHFGIVG</sequence>
<evidence type="ECO:0000256" key="4">
    <source>
        <dbReference type="ARBA" id="ARBA00022723"/>
    </source>
</evidence>
<evidence type="ECO:0000256" key="7">
    <source>
        <dbReference type="ARBA" id="ARBA00025795"/>
    </source>
</evidence>
<dbReference type="SUPFAM" id="SSF47571">
    <property type="entry name" value="Cloroperoxidase"/>
    <property type="match status" value="1"/>
</dbReference>
<dbReference type="GO" id="GO:0004601">
    <property type="term" value="F:peroxidase activity"/>
    <property type="evidence" value="ECO:0007669"/>
    <property type="project" value="UniProtKB-KW"/>
</dbReference>
<evidence type="ECO:0000313" key="10">
    <source>
        <dbReference type="EMBL" id="PSK45369.1"/>
    </source>
</evidence>
<comment type="caution">
    <text evidence="10">The sequence shown here is derived from an EMBL/GenBank/DDBJ whole genome shotgun (WGS) entry which is preliminary data.</text>
</comment>
<feature type="signal peptide" evidence="8">
    <location>
        <begin position="1"/>
        <end position="17"/>
    </location>
</feature>
<reference evidence="10 11" key="1">
    <citation type="submission" date="2017-05" db="EMBL/GenBank/DDBJ databases">
        <title>Draft genome sequence of Elsinoe australis.</title>
        <authorList>
            <person name="Cheng Q."/>
        </authorList>
    </citation>
    <scope>NUCLEOTIDE SEQUENCE [LARGE SCALE GENOMIC DNA]</scope>
    <source>
        <strain evidence="10 11">NL1</strain>
    </source>
</reference>
<accession>A0A2P7ZAX5</accession>
<keyword evidence="8" id="KW-0732">Signal</keyword>
<dbReference type="Gene3D" id="1.10.489.10">
    <property type="entry name" value="Chloroperoxidase-like"/>
    <property type="match status" value="1"/>
</dbReference>
<dbReference type="InterPro" id="IPR000028">
    <property type="entry name" value="Chloroperoxidase"/>
</dbReference>
<keyword evidence="6" id="KW-0408">Iron</keyword>
<dbReference type="AlphaFoldDB" id="A0A2P7ZAX5"/>
<name>A0A2P7ZAX5_9PEZI</name>
<organism evidence="10 11">
    <name type="scientific">Elsinoe australis</name>
    <dbReference type="NCBI Taxonomy" id="40998"/>
    <lineage>
        <taxon>Eukaryota</taxon>
        <taxon>Fungi</taxon>
        <taxon>Dikarya</taxon>
        <taxon>Ascomycota</taxon>
        <taxon>Pezizomycotina</taxon>
        <taxon>Dothideomycetes</taxon>
        <taxon>Dothideomycetidae</taxon>
        <taxon>Myriangiales</taxon>
        <taxon>Elsinoaceae</taxon>
        <taxon>Elsinoe</taxon>
    </lineage>
</organism>
<comment type="similarity">
    <text evidence="7">Belongs to the chloroperoxidase family.</text>
</comment>
<feature type="chain" id="PRO_5015178580" description="Heme haloperoxidase family profile domain-containing protein" evidence="8">
    <location>
        <begin position="18"/>
        <end position="265"/>
    </location>
</feature>
<protein>
    <recommendedName>
        <fullName evidence="9">Heme haloperoxidase family profile domain-containing protein</fullName>
    </recommendedName>
</protein>
<dbReference type="PROSITE" id="PS51405">
    <property type="entry name" value="HEME_HALOPEROXIDASE"/>
    <property type="match status" value="1"/>
</dbReference>
<gene>
    <name evidence="10" type="ORF">B9Z65_2509</name>
</gene>
<keyword evidence="2" id="KW-0575">Peroxidase</keyword>
<dbReference type="GO" id="GO:0046872">
    <property type="term" value="F:metal ion binding"/>
    <property type="evidence" value="ECO:0007669"/>
    <property type="project" value="UniProtKB-KW"/>
</dbReference>
<dbReference type="Pfam" id="PF01328">
    <property type="entry name" value="Peroxidase_2"/>
    <property type="match status" value="1"/>
</dbReference>
<comment type="cofactor">
    <cofactor evidence="1">
        <name>heme b</name>
        <dbReference type="ChEBI" id="CHEBI:60344"/>
    </cofactor>
</comment>
<evidence type="ECO:0000259" key="9">
    <source>
        <dbReference type="PROSITE" id="PS51405"/>
    </source>
</evidence>
<dbReference type="PANTHER" id="PTHR33577:SF7">
    <property type="entry name" value="HEME HALOPEROXIDASE FAMILY PROFILE DOMAIN-CONTAINING PROTEIN"/>
    <property type="match status" value="1"/>
</dbReference>
<evidence type="ECO:0000256" key="3">
    <source>
        <dbReference type="ARBA" id="ARBA00022617"/>
    </source>
</evidence>
<proteinExistence type="inferred from homology"/>
<keyword evidence="11" id="KW-1185">Reference proteome</keyword>
<evidence type="ECO:0000256" key="1">
    <source>
        <dbReference type="ARBA" id="ARBA00001970"/>
    </source>
</evidence>
<dbReference type="PANTHER" id="PTHR33577">
    <property type="entry name" value="STERIGMATOCYSTIN BIOSYNTHESIS PEROXIDASE STCC-RELATED"/>
    <property type="match status" value="1"/>
</dbReference>
<dbReference type="OrthoDB" id="407298at2759"/>
<keyword evidence="5" id="KW-0560">Oxidoreductase</keyword>
<dbReference type="EMBL" id="NHZQ01000251">
    <property type="protein sequence ID" value="PSK45369.1"/>
    <property type="molecule type" value="Genomic_DNA"/>
</dbReference>